<dbReference type="AlphaFoldDB" id="A0A447QDE9"/>
<dbReference type="SUPFAM" id="SSF52096">
    <property type="entry name" value="ClpP/crotonase"/>
    <property type="match status" value="1"/>
</dbReference>
<dbReference type="Gene3D" id="3.90.226.10">
    <property type="entry name" value="2-enoyl-CoA Hydratase, Chain A, domain 1"/>
    <property type="match status" value="1"/>
</dbReference>
<protein>
    <submittedName>
        <fullName evidence="2">Probable enoyl-CoA hydratase echA14</fullName>
        <ecNumber evidence="2">4.2.1.17</ecNumber>
    </submittedName>
</protein>
<comment type="similarity">
    <text evidence="1">Belongs to the enoyl-CoA hydratase/isomerase family.</text>
</comment>
<dbReference type="CDD" id="cd06558">
    <property type="entry name" value="crotonase-like"/>
    <property type="match status" value="1"/>
</dbReference>
<accession>A0A447QDE9</accession>
<proteinExistence type="inferred from homology"/>
<evidence type="ECO:0000256" key="1">
    <source>
        <dbReference type="ARBA" id="ARBA00005254"/>
    </source>
</evidence>
<name>A0A447QDE9_SERRU</name>
<dbReference type="InterPro" id="IPR029045">
    <property type="entry name" value="ClpP/crotonase-like_dom_sf"/>
</dbReference>
<dbReference type="InterPro" id="IPR001753">
    <property type="entry name" value="Enoyl-CoA_hydra/iso"/>
</dbReference>
<dbReference type="PANTHER" id="PTHR43802">
    <property type="entry name" value="ENOYL-COA HYDRATASE"/>
    <property type="match status" value="1"/>
</dbReference>
<gene>
    <name evidence="2" type="ORF">NCTC9419_00250</name>
</gene>
<dbReference type="GO" id="GO:0004300">
    <property type="term" value="F:enoyl-CoA hydratase activity"/>
    <property type="evidence" value="ECO:0007669"/>
    <property type="project" value="UniProtKB-EC"/>
</dbReference>
<dbReference type="EC" id="4.2.1.17" evidence="2"/>
<organism evidence="2 3">
    <name type="scientific">Serratia rubidaea</name>
    <name type="common">Serratia marinorubra</name>
    <dbReference type="NCBI Taxonomy" id="61652"/>
    <lineage>
        <taxon>Bacteria</taxon>
        <taxon>Pseudomonadati</taxon>
        <taxon>Pseudomonadota</taxon>
        <taxon>Gammaproteobacteria</taxon>
        <taxon>Enterobacterales</taxon>
        <taxon>Yersiniaceae</taxon>
        <taxon>Serratia</taxon>
    </lineage>
</organism>
<sequence>MDNNLILTHLDAGVLTITLNRPDRLNSFNDEMHHQLAEALTLAERDEAVRCVLLTGAGRGFCAGQDLNDRTVNADQQAPDLGLSVERFYNPLIRRLTALPSRSSAR</sequence>
<dbReference type="Pfam" id="PF00378">
    <property type="entry name" value="ECH_1"/>
    <property type="match status" value="1"/>
</dbReference>
<dbReference type="PANTHER" id="PTHR43802:SF1">
    <property type="entry name" value="IP11341P-RELATED"/>
    <property type="match status" value="1"/>
</dbReference>
<reference evidence="2 3" key="1">
    <citation type="submission" date="2018-12" db="EMBL/GenBank/DDBJ databases">
        <authorList>
            <consortium name="Pathogen Informatics"/>
        </authorList>
    </citation>
    <scope>NUCLEOTIDE SEQUENCE [LARGE SCALE GENOMIC DNA]</scope>
    <source>
        <strain evidence="2 3">NCTC9419</strain>
    </source>
</reference>
<evidence type="ECO:0000313" key="2">
    <source>
        <dbReference type="EMBL" id="VEA68060.1"/>
    </source>
</evidence>
<dbReference type="EMBL" id="LR134155">
    <property type="protein sequence ID" value="VEA68060.1"/>
    <property type="molecule type" value="Genomic_DNA"/>
</dbReference>
<keyword evidence="2" id="KW-0456">Lyase</keyword>
<evidence type="ECO:0000313" key="3">
    <source>
        <dbReference type="Proteomes" id="UP000271603"/>
    </source>
</evidence>
<dbReference type="Proteomes" id="UP000271603">
    <property type="component" value="Chromosome"/>
</dbReference>